<protein>
    <submittedName>
        <fullName evidence="4">Predicted dehydrogenase</fullName>
    </submittedName>
</protein>
<dbReference type="OrthoDB" id="9801953at2"/>
<dbReference type="EMBL" id="AP012052">
    <property type="protein sequence ID" value="BAJ74705.1"/>
    <property type="molecule type" value="Genomic_DNA"/>
</dbReference>
<dbReference type="InterPro" id="IPR050463">
    <property type="entry name" value="Gfo/Idh/MocA_oxidrdct_glycsds"/>
</dbReference>
<dbReference type="PANTHER" id="PTHR43818">
    <property type="entry name" value="BCDNA.GH03377"/>
    <property type="match status" value="1"/>
</dbReference>
<sequence length="381" mass="39866">MTWGVGIIGSGPGVAALHAPTLARTGGDFRLVHVSDAGSGRAAAIAERFGARASEGIDELLADPEVDVVAVCSPPSRHAEHVRAALAAGRRAIFCEKPLADSAEDADRLVSECAAVGALLVVGTNHLFDPAWVRATHHLSALDGRISAVTVTLCLSPNDRYHALTMGEPLPAAPPPKRPPLDLDDPEQSAAIVRQLVAGLGVHDLPLVRDLVPGVPEVLWARPVPPVGFDLALRANGALVRFTTVMLPEGADSLWRVSVATAGARVDVEFPPPFVHVGGARTTVRDAQGVQTVYPIDRRNGYEVEWRALAALLRGEAAMEYDELRADAAFVTAIADGAAEAVRAGAAGAAGERAEREGVARADAERKGAAREDAMREGAAR</sequence>
<dbReference type="SUPFAM" id="SSF51735">
    <property type="entry name" value="NAD(P)-binding Rossmann-fold domains"/>
    <property type="match status" value="1"/>
</dbReference>
<dbReference type="GO" id="GO:0000166">
    <property type="term" value="F:nucleotide binding"/>
    <property type="evidence" value="ECO:0007669"/>
    <property type="project" value="InterPro"/>
</dbReference>
<dbReference type="AlphaFoldDB" id="E8NB58"/>
<accession>E8NB58</accession>
<dbReference type="KEGG" id="mts:MTES_1741"/>
<dbReference type="Proteomes" id="UP000008975">
    <property type="component" value="Chromosome"/>
</dbReference>
<dbReference type="eggNOG" id="COG0673">
    <property type="taxonomic scope" value="Bacteria"/>
</dbReference>
<proteinExistence type="predicted"/>
<feature type="domain" description="Gfo/Idh/MocA-like oxidoreductase N-terminal" evidence="3">
    <location>
        <begin position="5"/>
        <end position="123"/>
    </location>
</feature>
<evidence type="ECO:0000259" key="3">
    <source>
        <dbReference type="Pfam" id="PF01408"/>
    </source>
</evidence>
<dbReference type="Gene3D" id="3.30.360.10">
    <property type="entry name" value="Dihydrodipicolinate Reductase, domain 2"/>
    <property type="match status" value="1"/>
</dbReference>
<dbReference type="GO" id="GO:0016491">
    <property type="term" value="F:oxidoreductase activity"/>
    <property type="evidence" value="ECO:0007669"/>
    <property type="project" value="UniProtKB-KW"/>
</dbReference>
<organism evidence="4 5">
    <name type="scientific">Microbacterium testaceum (strain StLB037)</name>
    <dbReference type="NCBI Taxonomy" id="979556"/>
    <lineage>
        <taxon>Bacteria</taxon>
        <taxon>Bacillati</taxon>
        <taxon>Actinomycetota</taxon>
        <taxon>Actinomycetes</taxon>
        <taxon>Micrococcales</taxon>
        <taxon>Microbacteriaceae</taxon>
        <taxon>Microbacterium</taxon>
    </lineage>
</organism>
<evidence type="ECO:0000256" key="1">
    <source>
        <dbReference type="ARBA" id="ARBA00023002"/>
    </source>
</evidence>
<reference evidence="4 5" key="1">
    <citation type="journal article" date="2011" name="J. Bacteriol.">
        <title>Genome sequence of Microbacterium testaceum StLB037, an N-acylhomoserine lactone-degrading bacterium isolated from potato leaves.</title>
        <authorList>
            <person name="Morohoshi T."/>
            <person name="Wang W.-Z."/>
            <person name="Someya N."/>
            <person name="Ikeda T."/>
        </authorList>
    </citation>
    <scope>NUCLEOTIDE SEQUENCE [LARGE SCALE GENOMIC DNA]</scope>
    <source>
        <strain evidence="4 5">StLB037</strain>
    </source>
</reference>
<keyword evidence="1" id="KW-0560">Oxidoreductase</keyword>
<name>E8NB58_MICTS</name>
<dbReference type="InterPro" id="IPR036291">
    <property type="entry name" value="NAD(P)-bd_dom_sf"/>
</dbReference>
<feature type="region of interest" description="Disordered" evidence="2">
    <location>
        <begin position="345"/>
        <end position="381"/>
    </location>
</feature>
<evidence type="ECO:0000313" key="5">
    <source>
        <dbReference type="Proteomes" id="UP000008975"/>
    </source>
</evidence>
<dbReference type="STRING" id="979556.MTES_1741"/>
<gene>
    <name evidence="4" type="ordered locus">MTES_1741</name>
</gene>
<dbReference type="Pfam" id="PF01408">
    <property type="entry name" value="GFO_IDH_MocA"/>
    <property type="match status" value="1"/>
</dbReference>
<dbReference type="PANTHER" id="PTHR43818:SF11">
    <property type="entry name" value="BCDNA.GH03377"/>
    <property type="match status" value="1"/>
</dbReference>
<dbReference type="HOGENOM" id="CLU_800876_0_0_11"/>
<reference key="2">
    <citation type="submission" date="2011-02" db="EMBL/GenBank/DDBJ databases">
        <title>Genome sequence of Microbacterium testaceum StLB037.</title>
        <authorList>
            <person name="Morohoshi T."/>
            <person name="Wang W.Z."/>
            <person name="Someya N."/>
            <person name="Ikeda T."/>
        </authorList>
    </citation>
    <scope>NUCLEOTIDE SEQUENCE</scope>
    <source>
        <strain>StLB037</strain>
    </source>
</reference>
<feature type="compositionally biased region" description="Basic and acidic residues" evidence="2">
    <location>
        <begin position="352"/>
        <end position="381"/>
    </location>
</feature>
<evidence type="ECO:0000313" key="4">
    <source>
        <dbReference type="EMBL" id="BAJ74705.1"/>
    </source>
</evidence>
<dbReference type="Gene3D" id="3.40.50.720">
    <property type="entry name" value="NAD(P)-binding Rossmann-like Domain"/>
    <property type="match status" value="1"/>
</dbReference>
<dbReference type="InterPro" id="IPR000683">
    <property type="entry name" value="Gfo/Idh/MocA-like_OxRdtase_N"/>
</dbReference>
<dbReference type="RefSeq" id="WP_013584830.1">
    <property type="nucleotide sequence ID" value="NC_015125.1"/>
</dbReference>
<evidence type="ECO:0000256" key="2">
    <source>
        <dbReference type="SAM" id="MobiDB-lite"/>
    </source>
</evidence>